<keyword evidence="1" id="KW-0812">Transmembrane</keyword>
<feature type="transmembrane region" description="Helical" evidence="1">
    <location>
        <begin position="23"/>
        <end position="42"/>
    </location>
</feature>
<keyword evidence="1" id="KW-1133">Transmembrane helix</keyword>
<sequence>MSDTPPQSGNHEVAAAINRLRRLIHAGFIVFSAATGVALDRGNPQGGVAFLVVAFLFLAWAGIGGLANVVRDEMKAARERG</sequence>
<organism evidence="2 3">
    <name type="scientific">Luteolibacter ambystomatis</name>
    <dbReference type="NCBI Taxonomy" id="2824561"/>
    <lineage>
        <taxon>Bacteria</taxon>
        <taxon>Pseudomonadati</taxon>
        <taxon>Verrucomicrobiota</taxon>
        <taxon>Verrucomicrobiia</taxon>
        <taxon>Verrucomicrobiales</taxon>
        <taxon>Verrucomicrobiaceae</taxon>
        <taxon>Luteolibacter</taxon>
    </lineage>
</organism>
<dbReference type="KEGG" id="lamb:KBB96_20240"/>
<keyword evidence="1" id="KW-0472">Membrane</keyword>
<dbReference type="Proteomes" id="UP000676169">
    <property type="component" value="Chromosome"/>
</dbReference>
<dbReference type="RefSeq" id="WP_211631310.1">
    <property type="nucleotide sequence ID" value="NZ_CP073100.1"/>
</dbReference>
<evidence type="ECO:0000313" key="2">
    <source>
        <dbReference type="EMBL" id="QUE51171.1"/>
    </source>
</evidence>
<proteinExistence type="predicted"/>
<keyword evidence="3" id="KW-1185">Reference proteome</keyword>
<gene>
    <name evidence="2" type="ORF">KBB96_20240</name>
</gene>
<name>A0A975G9B2_9BACT</name>
<evidence type="ECO:0000313" key="3">
    <source>
        <dbReference type="Proteomes" id="UP000676169"/>
    </source>
</evidence>
<reference evidence="2" key="1">
    <citation type="submission" date="2021-04" db="EMBL/GenBank/DDBJ databases">
        <title>Luteolibacter sp. 32A isolated from the skin of an Anderson's salamander (Ambystoma andersonii).</title>
        <authorList>
            <person name="Spergser J."/>
            <person name="Busse H.-J."/>
        </authorList>
    </citation>
    <scope>NUCLEOTIDE SEQUENCE</scope>
    <source>
        <strain evidence="2">32A</strain>
    </source>
</reference>
<feature type="transmembrane region" description="Helical" evidence="1">
    <location>
        <begin position="48"/>
        <end position="70"/>
    </location>
</feature>
<dbReference type="AlphaFoldDB" id="A0A975G9B2"/>
<accession>A0A975G9B2</accession>
<dbReference type="EMBL" id="CP073100">
    <property type="protein sequence ID" value="QUE51171.1"/>
    <property type="molecule type" value="Genomic_DNA"/>
</dbReference>
<evidence type="ECO:0000256" key="1">
    <source>
        <dbReference type="SAM" id="Phobius"/>
    </source>
</evidence>
<protein>
    <submittedName>
        <fullName evidence="2">Uncharacterized protein</fullName>
    </submittedName>
</protein>